<dbReference type="Proteomes" id="UP000501690">
    <property type="component" value="Linkage Group LG5"/>
</dbReference>
<keyword evidence="2" id="KW-1185">Reference proteome</keyword>
<sequence length="74" mass="8064">MAITAFSNSSIESGFSPAHQKNMNSLLLVRRSPRGAILVVFGLCQAESTSLIMEKLKTCHQCYGFVEIVKSVGM</sequence>
<protein>
    <submittedName>
        <fullName evidence="1">Uncharacterized protein</fullName>
    </submittedName>
</protein>
<reference evidence="1 2" key="1">
    <citation type="submission" date="2019-04" db="EMBL/GenBank/DDBJ databases">
        <title>An improved genome assembly and genetic linkage map for asparagus bean, Vigna unguiculata ssp. sesquipedialis.</title>
        <authorList>
            <person name="Xia Q."/>
            <person name="Zhang R."/>
            <person name="Dong Y."/>
        </authorList>
    </citation>
    <scope>NUCLEOTIDE SEQUENCE [LARGE SCALE GENOMIC DNA]</scope>
    <source>
        <tissue evidence="1">Leaf</tissue>
    </source>
</reference>
<dbReference type="AlphaFoldDB" id="A0A4D6LZH4"/>
<dbReference type="EMBL" id="CP039349">
    <property type="protein sequence ID" value="QCD93234.1"/>
    <property type="molecule type" value="Genomic_DNA"/>
</dbReference>
<name>A0A4D6LZH4_VIGUN</name>
<accession>A0A4D6LZH4</accession>
<organism evidence="1 2">
    <name type="scientific">Vigna unguiculata</name>
    <name type="common">Cowpea</name>
    <dbReference type="NCBI Taxonomy" id="3917"/>
    <lineage>
        <taxon>Eukaryota</taxon>
        <taxon>Viridiplantae</taxon>
        <taxon>Streptophyta</taxon>
        <taxon>Embryophyta</taxon>
        <taxon>Tracheophyta</taxon>
        <taxon>Spermatophyta</taxon>
        <taxon>Magnoliopsida</taxon>
        <taxon>eudicotyledons</taxon>
        <taxon>Gunneridae</taxon>
        <taxon>Pentapetalae</taxon>
        <taxon>rosids</taxon>
        <taxon>fabids</taxon>
        <taxon>Fabales</taxon>
        <taxon>Fabaceae</taxon>
        <taxon>Papilionoideae</taxon>
        <taxon>50 kb inversion clade</taxon>
        <taxon>NPAAA clade</taxon>
        <taxon>indigoferoid/millettioid clade</taxon>
        <taxon>Phaseoleae</taxon>
        <taxon>Vigna</taxon>
    </lineage>
</organism>
<proteinExistence type="predicted"/>
<evidence type="ECO:0000313" key="2">
    <source>
        <dbReference type="Proteomes" id="UP000501690"/>
    </source>
</evidence>
<gene>
    <name evidence="1" type="ORF">DEO72_LG5g1306</name>
</gene>
<evidence type="ECO:0000313" key="1">
    <source>
        <dbReference type="EMBL" id="QCD93234.1"/>
    </source>
</evidence>